<feature type="non-terminal residue" evidence="1">
    <location>
        <position position="56"/>
    </location>
</feature>
<dbReference type="AlphaFoldDB" id="S8E839"/>
<proteinExistence type="predicted"/>
<protein>
    <submittedName>
        <fullName evidence="1">Uncharacterized protein</fullName>
    </submittedName>
</protein>
<keyword evidence="2" id="KW-1185">Reference proteome</keyword>
<name>S8E839_9LAMI</name>
<organism evidence="1 2">
    <name type="scientific">Genlisea aurea</name>
    <dbReference type="NCBI Taxonomy" id="192259"/>
    <lineage>
        <taxon>Eukaryota</taxon>
        <taxon>Viridiplantae</taxon>
        <taxon>Streptophyta</taxon>
        <taxon>Embryophyta</taxon>
        <taxon>Tracheophyta</taxon>
        <taxon>Spermatophyta</taxon>
        <taxon>Magnoliopsida</taxon>
        <taxon>eudicotyledons</taxon>
        <taxon>Gunneridae</taxon>
        <taxon>Pentapetalae</taxon>
        <taxon>asterids</taxon>
        <taxon>lamiids</taxon>
        <taxon>Lamiales</taxon>
        <taxon>Lentibulariaceae</taxon>
        <taxon>Genlisea</taxon>
    </lineage>
</organism>
<evidence type="ECO:0000313" key="1">
    <source>
        <dbReference type="EMBL" id="EPS72013.1"/>
    </source>
</evidence>
<dbReference type="EMBL" id="AUSU01001013">
    <property type="protein sequence ID" value="EPS72013.1"/>
    <property type="molecule type" value="Genomic_DNA"/>
</dbReference>
<gene>
    <name evidence="1" type="ORF">M569_02746</name>
</gene>
<comment type="caution">
    <text evidence="1">The sequence shown here is derived from an EMBL/GenBank/DDBJ whole genome shotgun (WGS) entry which is preliminary data.</text>
</comment>
<reference evidence="1 2" key="1">
    <citation type="journal article" date="2013" name="BMC Genomics">
        <title>The miniature genome of a carnivorous plant Genlisea aurea contains a low number of genes and short non-coding sequences.</title>
        <authorList>
            <person name="Leushkin E.V."/>
            <person name="Sutormin R.A."/>
            <person name="Nabieva E.R."/>
            <person name="Penin A.A."/>
            <person name="Kondrashov A.S."/>
            <person name="Logacheva M.D."/>
        </authorList>
    </citation>
    <scope>NUCLEOTIDE SEQUENCE [LARGE SCALE GENOMIC DNA]</scope>
</reference>
<dbReference type="PANTHER" id="PTHR47512:SF6">
    <property type="entry name" value="CHALCONE-FLAVANONE ISOMERASE FAMILY PROTEIN"/>
    <property type="match status" value="1"/>
</dbReference>
<sequence>EEDDDEWLVNEVCNEMQKLTFGGGLPKFTGKHIRFLYNSDDEMITTQQQCEEEAEK</sequence>
<feature type="non-terminal residue" evidence="1">
    <location>
        <position position="1"/>
    </location>
</feature>
<dbReference type="OrthoDB" id="162989at2759"/>
<dbReference type="PANTHER" id="PTHR47512">
    <property type="entry name" value="EXPRESSED PROTEIN"/>
    <property type="match status" value="1"/>
</dbReference>
<accession>S8E839</accession>
<evidence type="ECO:0000313" key="2">
    <source>
        <dbReference type="Proteomes" id="UP000015453"/>
    </source>
</evidence>
<dbReference type="Proteomes" id="UP000015453">
    <property type="component" value="Unassembled WGS sequence"/>
</dbReference>